<dbReference type="InterPro" id="IPR003367">
    <property type="entry name" value="Thrombospondin_3-like_rpt"/>
</dbReference>
<keyword evidence="3 5" id="KW-0472">Membrane</keyword>
<dbReference type="PANTHER" id="PTHR30329">
    <property type="entry name" value="STATOR ELEMENT OF FLAGELLAR MOTOR COMPLEX"/>
    <property type="match status" value="1"/>
</dbReference>
<dbReference type="InterPro" id="IPR050330">
    <property type="entry name" value="Bact_OuterMem_StrucFunc"/>
</dbReference>
<evidence type="ECO:0000313" key="8">
    <source>
        <dbReference type="EMBL" id="RJP19804.1"/>
    </source>
</evidence>
<protein>
    <recommendedName>
        <fullName evidence="7">OmpA-like domain-containing protein</fullName>
    </recommendedName>
</protein>
<dbReference type="PRINTS" id="PR01021">
    <property type="entry name" value="OMPADOMAIN"/>
</dbReference>
<comment type="caution">
    <text evidence="8">The sequence shown here is derived from an EMBL/GenBank/DDBJ whole genome shotgun (WGS) entry which is preliminary data.</text>
</comment>
<proteinExistence type="predicted"/>
<dbReference type="CDD" id="cd07185">
    <property type="entry name" value="OmpA_C-like"/>
    <property type="match status" value="1"/>
</dbReference>
<evidence type="ECO:0000256" key="3">
    <source>
        <dbReference type="ARBA" id="ARBA00023136"/>
    </source>
</evidence>
<feature type="domain" description="OmpA-like" evidence="7">
    <location>
        <begin position="261"/>
        <end position="377"/>
    </location>
</feature>
<dbReference type="Pfam" id="PF02412">
    <property type="entry name" value="TSP_3"/>
    <property type="match status" value="2"/>
</dbReference>
<dbReference type="GO" id="GO:0009279">
    <property type="term" value="C:cell outer membrane"/>
    <property type="evidence" value="ECO:0007669"/>
    <property type="project" value="UniProtKB-SubCell"/>
</dbReference>
<dbReference type="InterPro" id="IPR028974">
    <property type="entry name" value="TSP_type-3_rpt"/>
</dbReference>
<feature type="region of interest" description="Disordered" evidence="6">
    <location>
        <begin position="338"/>
        <end position="377"/>
    </location>
</feature>
<keyword evidence="2" id="KW-0732">Signal</keyword>
<evidence type="ECO:0000256" key="2">
    <source>
        <dbReference type="ARBA" id="ARBA00022729"/>
    </source>
</evidence>
<accession>A0A3A4NVH1</accession>
<evidence type="ECO:0000256" key="4">
    <source>
        <dbReference type="ARBA" id="ARBA00023237"/>
    </source>
</evidence>
<dbReference type="AlphaFoldDB" id="A0A3A4NVH1"/>
<dbReference type="InterPro" id="IPR036737">
    <property type="entry name" value="OmpA-like_sf"/>
</dbReference>
<organism evidence="8 9">
    <name type="scientific">Abyssobacteria bacterium (strain SURF_5)</name>
    <dbReference type="NCBI Taxonomy" id="2093360"/>
    <lineage>
        <taxon>Bacteria</taxon>
        <taxon>Pseudomonadati</taxon>
        <taxon>Candidatus Hydrogenedentota</taxon>
        <taxon>Candidatus Abyssobacteria</taxon>
    </lineage>
</organism>
<feature type="compositionally biased region" description="Basic and acidic residues" evidence="6">
    <location>
        <begin position="361"/>
        <end position="377"/>
    </location>
</feature>
<reference evidence="8 9" key="1">
    <citation type="journal article" date="2017" name="ISME J.">
        <title>Energy and carbon metabolisms in a deep terrestrial subsurface fluid microbial community.</title>
        <authorList>
            <person name="Momper L."/>
            <person name="Jungbluth S.P."/>
            <person name="Lee M.D."/>
            <person name="Amend J.P."/>
        </authorList>
    </citation>
    <scope>NUCLEOTIDE SEQUENCE [LARGE SCALE GENOMIC DNA]</scope>
    <source>
        <strain evidence="8">SURF_5</strain>
    </source>
</reference>
<dbReference type="GO" id="GO:0005509">
    <property type="term" value="F:calcium ion binding"/>
    <property type="evidence" value="ECO:0007669"/>
    <property type="project" value="InterPro"/>
</dbReference>
<dbReference type="Gene3D" id="3.30.1330.60">
    <property type="entry name" value="OmpA-like domain"/>
    <property type="match status" value="1"/>
</dbReference>
<dbReference type="SUPFAM" id="SSF103647">
    <property type="entry name" value="TSP type-3 repeat"/>
    <property type="match status" value="1"/>
</dbReference>
<feature type="region of interest" description="Disordered" evidence="6">
    <location>
        <begin position="194"/>
        <end position="219"/>
    </location>
</feature>
<dbReference type="InterPro" id="IPR006664">
    <property type="entry name" value="OMP_bac"/>
</dbReference>
<dbReference type="GO" id="GO:0007155">
    <property type="term" value="P:cell adhesion"/>
    <property type="evidence" value="ECO:0007669"/>
    <property type="project" value="InterPro"/>
</dbReference>
<evidence type="ECO:0000256" key="6">
    <source>
        <dbReference type="SAM" id="MobiDB-lite"/>
    </source>
</evidence>
<evidence type="ECO:0000313" key="9">
    <source>
        <dbReference type="Proteomes" id="UP000265882"/>
    </source>
</evidence>
<dbReference type="SUPFAM" id="SSF103088">
    <property type="entry name" value="OmpA-like"/>
    <property type="match status" value="1"/>
</dbReference>
<dbReference type="Pfam" id="PF00691">
    <property type="entry name" value="OmpA"/>
    <property type="match status" value="1"/>
</dbReference>
<evidence type="ECO:0000256" key="5">
    <source>
        <dbReference type="PROSITE-ProRule" id="PRU00473"/>
    </source>
</evidence>
<dbReference type="PANTHER" id="PTHR30329:SF21">
    <property type="entry name" value="LIPOPROTEIN YIAD-RELATED"/>
    <property type="match status" value="1"/>
</dbReference>
<name>A0A3A4NVH1_ABYX5</name>
<sequence>MVCFVLLCGKKILDIGRLMGGIVTMKVVHAVLMLVLSLTLTAGMQMEAVAGQGGAESITVTLDRRVMPVSIYHPGLFWTDSETVTVFDFAIRNYLGEPIDGFWIQTASARTEIPIGTVSEIRQTGWIRKNTKDIPRIAYVVPVHMVLVDGTEFDTLMNADFGTVEGMTDLGEIFVADPHTVTYLAFNRSARASLPESEPTETAAPVEGDADGDGVPDWKDRCPDTPAGVAVDEFGCPLDSDGDGVPDYQDRCPETPAGATVNSMGCWVIKGINFDYNKWDIKPQFVEVLEKNAGVMKENPGLKVEIQGHTDNIASDAFNQVLSEKRAESAKSFMVSQGIDPERVGTRGFGESQPIASNETPEGRSENRRIEIKILSR</sequence>
<dbReference type="PRINTS" id="PR01023">
    <property type="entry name" value="NAFLGMOTY"/>
</dbReference>
<dbReference type="Proteomes" id="UP000265882">
    <property type="component" value="Unassembled WGS sequence"/>
</dbReference>
<comment type="subcellular location">
    <subcellularLocation>
        <location evidence="1">Cell outer membrane</location>
    </subcellularLocation>
</comment>
<evidence type="ECO:0000256" key="1">
    <source>
        <dbReference type="ARBA" id="ARBA00004442"/>
    </source>
</evidence>
<gene>
    <name evidence="8" type="ORF">C4520_12000</name>
</gene>
<evidence type="ECO:0000259" key="7">
    <source>
        <dbReference type="PROSITE" id="PS51123"/>
    </source>
</evidence>
<keyword evidence="4" id="KW-0998">Cell outer membrane</keyword>
<dbReference type="PROSITE" id="PS51123">
    <property type="entry name" value="OMPA_2"/>
    <property type="match status" value="1"/>
</dbReference>
<dbReference type="EMBL" id="QZKU01000084">
    <property type="protein sequence ID" value="RJP19804.1"/>
    <property type="molecule type" value="Genomic_DNA"/>
</dbReference>
<dbReference type="InterPro" id="IPR006665">
    <property type="entry name" value="OmpA-like"/>
</dbReference>